<dbReference type="Pfam" id="PF08281">
    <property type="entry name" value="Sigma70_r4_2"/>
    <property type="match status" value="1"/>
</dbReference>
<keyword evidence="2" id="KW-0805">Transcription regulation</keyword>
<dbReference type="AlphaFoldDB" id="A0A2P2C9I7"/>
<dbReference type="EMBL" id="CZKA01000049">
    <property type="protein sequence ID" value="CUR58668.1"/>
    <property type="molecule type" value="Genomic_DNA"/>
</dbReference>
<dbReference type="InterPro" id="IPR013249">
    <property type="entry name" value="RNA_pol_sigma70_r4_t2"/>
</dbReference>
<keyword evidence="4" id="KW-0238">DNA-binding</keyword>
<evidence type="ECO:0000256" key="3">
    <source>
        <dbReference type="ARBA" id="ARBA00023082"/>
    </source>
</evidence>
<dbReference type="InterPro" id="IPR014284">
    <property type="entry name" value="RNA_pol_sigma-70_dom"/>
</dbReference>
<feature type="domain" description="RNA polymerase sigma-70 region 2" evidence="6">
    <location>
        <begin position="21"/>
        <end position="80"/>
    </location>
</feature>
<keyword evidence="5" id="KW-0804">Transcription</keyword>
<evidence type="ECO:0000256" key="4">
    <source>
        <dbReference type="ARBA" id="ARBA00023125"/>
    </source>
</evidence>
<dbReference type="InterPro" id="IPR013325">
    <property type="entry name" value="RNA_pol_sigma_r2"/>
</dbReference>
<dbReference type="PANTHER" id="PTHR43133:SF50">
    <property type="entry name" value="ECF RNA POLYMERASE SIGMA FACTOR SIGM"/>
    <property type="match status" value="1"/>
</dbReference>
<evidence type="ECO:0000259" key="6">
    <source>
        <dbReference type="Pfam" id="PF04542"/>
    </source>
</evidence>
<dbReference type="PANTHER" id="PTHR43133">
    <property type="entry name" value="RNA POLYMERASE ECF-TYPE SIGMA FACTO"/>
    <property type="match status" value="1"/>
</dbReference>
<evidence type="ECO:0000313" key="8">
    <source>
        <dbReference type="EMBL" id="CUR58668.1"/>
    </source>
</evidence>
<evidence type="ECO:0000256" key="5">
    <source>
        <dbReference type="ARBA" id="ARBA00023163"/>
    </source>
</evidence>
<dbReference type="NCBIfam" id="TIGR02937">
    <property type="entry name" value="sigma70-ECF"/>
    <property type="match status" value="1"/>
</dbReference>
<reference evidence="8" key="1">
    <citation type="submission" date="2015-08" db="EMBL/GenBank/DDBJ databases">
        <authorList>
            <person name="Babu N.S."/>
            <person name="Beckwith C.J."/>
            <person name="Beseler K.G."/>
            <person name="Brison A."/>
            <person name="Carone J.V."/>
            <person name="Caskin T.P."/>
            <person name="Diamond M."/>
            <person name="Durham M.E."/>
            <person name="Foxe J.M."/>
            <person name="Go M."/>
            <person name="Henderson B.A."/>
            <person name="Jones I.B."/>
            <person name="McGettigan J.A."/>
            <person name="Micheletti S.J."/>
            <person name="Nasrallah M.E."/>
            <person name="Ortiz D."/>
            <person name="Piller C.R."/>
            <person name="Privatt S.R."/>
            <person name="Schneider S.L."/>
            <person name="Sharp S."/>
            <person name="Smith T.C."/>
            <person name="Stanton J.D."/>
            <person name="Ullery H.E."/>
            <person name="Wilson R.J."/>
            <person name="Serrano M.G."/>
            <person name="Buck G."/>
            <person name="Lee V."/>
            <person name="Wang Y."/>
            <person name="Carvalho R."/>
            <person name="Voegtly L."/>
            <person name="Shi R."/>
            <person name="Duckworth R."/>
            <person name="Johnson A."/>
            <person name="Loviza R."/>
            <person name="Walstead R."/>
            <person name="Shah Z."/>
            <person name="Kiflezghi M."/>
            <person name="Wade K."/>
            <person name="Ball S.L."/>
            <person name="Bradley K.W."/>
            <person name="Asai D.J."/>
            <person name="Bowman C.A."/>
            <person name="Russell D.A."/>
            <person name="Pope W.H."/>
            <person name="Jacobs-Sera D."/>
            <person name="Hendrix R.W."/>
            <person name="Hatfull G.F."/>
        </authorList>
    </citation>
    <scope>NUCLEOTIDE SEQUENCE</scope>
</reference>
<sequence>MSRQPDDAEYSEFVAAVWAPLVRTAYLMCGNRALAEDLVQTALTNTYVSWHQVREVRAAHAYARTAVVRLVASWFRSRVRLSEQLTDQPPETPYSPDPSTRPALLDALRQLPTRQRAVVVLRYYEDLSVAQTAEALGCSEGTVKSQTSVALGKLRDLLGESVVPSTEGIPS</sequence>
<accession>A0A2P2C9I7</accession>
<dbReference type="SUPFAM" id="SSF88659">
    <property type="entry name" value="Sigma3 and sigma4 domains of RNA polymerase sigma factors"/>
    <property type="match status" value="1"/>
</dbReference>
<dbReference type="Pfam" id="PF04542">
    <property type="entry name" value="Sigma70_r2"/>
    <property type="match status" value="1"/>
</dbReference>
<dbReference type="InterPro" id="IPR039425">
    <property type="entry name" value="RNA_pol_sigma-70-like"/>
</dbReference>
<dbReference type="CDD" id="cd06171">
    <property type="entry name" value="Sigma70_r4"/>
    <property type="match status" value="1"/>
</dbReference>
<evidence type="ECO:0000256" key="2">
    <source>
        <dbReference type="ARBA" id="ARBA00023015"/>
    </source>
</evidence>
<name>A0A2P2C9I7_9ZZZZ</name>
<dbReference type="InterPro" id="IPR014325">
    <property type="entry name" value="RNA_pol_sigma-E_actinobac"/>
</dbReference>
<dbReference type="Gene3D" id="1.10.10.10">
    <property type="entry name" value="Winged helix-like DNA-binding domain superfamily/Winged helix DNA-binding domain"/>
    <property type="match status" value="1"/>
</dbReference>
<evidence type="ECO:0000256" key="1">
    <source>
        <dbReference type="ARBA" id="ARBA00010641"/>
    </source>
</evidence>
<dbReference type="InterPro" id="IPR036388">
    <property type="entry name" value="WH-like_DNA-bd_sf"/>
</dbReference>
<dbReference type="InterPro" id="IPR007627">
    <property type="entry name" value="RNA_pol_sigma70_r2"/>
</dbReference>
<proteinExistence type="inferred from homology"/>
<organism evidence="8">
    <name type="scientific">metagenome</name>
    <dbReference type="NCBI Taxonomy" id="256318"/>
    <lineage>
        <taxon>unclassified sequences</taxon>
        <taxon>metagenomes</taxon>
    </lineage>
</organism>
<dbReference type="SUPFAM" id="SSF88946">
    <property type="entry name" value="Sigma2 domain of RNA polymerase sigma factors"/>
    <property type="match status" value="1"/>
</dbReference>
<dbReference type="GO" id="GO:0003677">
    <property type="term" value="F:DNA binding"/>
    <property type="evidence" value="ECO:0007669"/>
    <property type="project" value="UniProtKB-KW"/>
</dbReference>
<evidence type="ECO:0000259" key="7">
    <source>
        <dbReference type="Pfam" id="PF08281"/>
    </source>
</evidence>
<keyword evidence="3" id="KW-0731">Sigma factor</keyword>
<dbReference type="Gene3D" id="1.10.1740.10">
    <property type="match status" value="1"/>
</dbReference>
<dbReference type="GO" id="GO:0006352">
    <property type="term" value="P:DNA-templated transcription initiation"/>
    <property type="evidence" value="ECO:0007669"/>
    <property type="project" value="InterPro"/>
</dbReference>
<comment type="similarity">
    <text evidence="1">Belongs to the sigma-70 factor family. ECF subfamily.</text>
</comment>
<gene>
    <name evidence="8" type="ORF">NOCA2530027</name>
</gene>
<dbReference type="InterPro" id="IPR013324">
    <property type="entry name" value="RNA_pol_sigma_r3/r4-like"/>
</dbReference>
<dbReference type="NCBIfam" id="TIGR02983">
    <property type="entry name" value="SigE-fam_strep"/>
    <property type="match status" value="1"/>
</dbReference>
<feature type="domain" description="RNA polymerase sigma factor 70 region 4 type 2" evidence="7">
    <location>
        <begin position="103"/>
        <end position="154"/>
    </location>
</feature>
<dbReference type="GO" id="GO:0016987">
    <property type="term" value="F:sigma factor activity"/>
    <property type="evidence" value="ECO:0007669"/>
    <property type="project" value="UniProtKB-KW"/>
</dbReference>
<protein>
    <submittedName>
        <fullName evidence="8">RNA polymerase sigma-E factor</fullName>
    </submittedName>
</protein>